<comment type="caution">
    <text evidence="2">The sequence shown here is derived from an EMBL/GenBank/DDBJ whole genome shotgun (WGS) entry which is preliminary data.</text>
</comment>
<dbReference type="Gene3D" id="1.20.120.520">
    <property type="entry name" value="nmb1532 protein domain like"/>
    <property type="match status" value="1"/>
</dbReference>
<proteinExistence type="predicted"/>
<dbReference type="Pfam" id="PF01814">
    <property type="entry name" value="Hemerythrin"/>
    <property type="match status" value="1"/>
</dbReference>
<sequence>MIGMVKLDPIAEFREDHRKVRDGLLELMGALQSKDVVKARKILDTINVLVGPHFRYEEEVLYPTLRVFLGEYVDQLLTEHDGVIATARSCAELLKKDCLTDEEAKLAVSAARALLIHVSNCDGLSILSERLSKNEVDALSEKLATARKAGVSLLDWAETIRKK</sequence>
<keyword evidence="3" id="KW-1185">Reference proteome</keyword>
<name>A0A1V6M345_9BACT</name>
<reference evidence="2 3" key="1">
    <citation type="journal article" date="2016" name="Genome Announc.">
        <title>Draft Genome Sequence of the Anaerobic Ammonium-Oxidizing Bacterium 'Candidatus Brocadia sp. 40'.</title>
        <authorList>
            <person name="Ali M."/>
            <person name="Haroon M.F."/>
            <person name="Narita Y."/>
            <person name="Zhang L."/>
            <person name="Rangel Shaw D."/>
            <person name="Okabe S."/>
            <person name="Saikaly P.E."/>
        </authorList>
    </citation>
    <scope>NUCLEOTIDE SEQUENCE [LARGE SCALE GENOMIC DNA]</scope>
    <source>
        <strain evidence="2 3">40</strain>
    </source>
</reference>
<protein>
    <submittedName>
        <fullName evidence="2">Hemerythrin</fullName>
    </submittedName>
</protein>
<evidence type="ECO:0000313" key="2">
    <source>
        <dbReference type="EMBL" id="OQD46829.1"/>
    </source>
</evidence>
<evidence type="ECO:0000259" key="1">
    <source>
        <dbReference type="Pfam" id="PF01814"/>
    </source>
</evidence>
<evidence type="ECO:0000313" key="3">
    <source>
        <dbReference type="Proteomes" id="UP000242219"/>
    </source>
</evidence>
<feature type="domain" description="Hemerythrin-like" evidence="1">
    <location>
        <begin position="9"/>
        <end position="115"/>
    </location>
</feature>
<dbReference type="AlphaFoldDB" id="A0A1V6M345"/>
<organism evidence="2 3">
    <name type="scientific">Candidatus Brocadia sapporoensis</name>
    <dbReference type="NCBI Taxonomy" id="392547"/>
    <lineage>
        <taxon>Bacteria</taxon>
        <taxon>Pseudomonadati</taxon>
        <taxon>Planctomycetota</taxon>
        <taxon>Candidatus Brocadiia</taxon>
        <taxon>Candidatus Brocadiales</taxon>
        <taxon>Candidatus Brocadiaceae</taxon>
        <taxon>Candidatus Brocadia</taxon>
    </lineage>
</organism>
<gene>
    <name evidence="2" type="ORF">BIY37_01410</name>
</gene>
<dbReference type="Proteomes" id="UP000242219">
    <property type="component" value="Unassembled WGS sequence"/>
</dbReference>
<dbReference type="InterPro" id="IPR012312">
    <property type="entry name" value="Hemerythrin-like"/>
</dbReference>
<dbReference type="EMBL" id="MJUW02000019">
    <property type="protein sequence ID" value="OQD46829.1"/>
    <property type="molecule type" value="Genomic_DNA"/>
</dbReference>
<accession>A0A1V6M345</accession>